<reference evidence="1" key="2">
    <citation type="submission" date="2020-09" db="EMBL/GenBank/DDBJ databases">
        <authorList>
            <person name="Sun Q."/>
            <person name="Zhou Y."/>
        </authorList>
    </citation>
    <scope>NUCLEOTIDE SEQUENCE</scope>
    <source>
        <strain evidence="1">CGMCC 1.3617</strain>
    </source>
</reference>
<protein>
    <submittedName>
        <fullName evidence="1">Uncharacterized protein</fullName>
    </submittedName>
</protein>
<organism evidence="1 2">
    <name type="scientific">Neoroseomonas lacus</name>
    <dbReference type="NCBI Taxonomy" id="287609"/>
    <lineage>
        <taxon>Bacteria</taxon>
        <taxon>Pseudomonadati</taxon>
        <taxon>Pseudomonadota</taxon>
        <taxon>Alphaproteobacteria</taxon>
        <taxon>Acetobacterales</taxon>
        <taxon>Acetobacteraceae</taxon>
        <taxon>Neoroseomonas</taxon>
    </lineage>
</organism>
<keyword evidence="2" id="KW-1185">Reference proteome</keyword>
<accession>A0A917K869</accession>
<sequence length="497" mass="53494">MFLASGRRAVECSTGPVDIHLAGHAGVPSQSCITSAWCWPKAFALSIVGEKGAPLAEMAKAFATDAEMQEEILARARPLPDRLRSKLTDHVSRKTSASPSLRALLPQYVAERNPIVRASAETGYHRRLSRDERTSPENLGRLASEIRAVGPDLDVVRGAAIAAAIECECLGEVLAIASPEGGPIFSSLSHLRMGENGRLLTTLLRKWSYLRSVLGDDVIKGLLRDGGDNGYIWDQLATELTGGSDARQPFLDYCSSVENALEPSSLRALARLAPHTALLRDHSLRAVRMRPGQANLHQYQRSVEAGIILGTSFSADAEVARCLQRELETDSVGVVVGLTIGWPRSPDLASYEQAARVQGMQMPRVSALSLLSVFGTSEGRTRAILRSIDEITGDTWDLVPEVVAAAIRILRADEEVGRTLLTRLNGDDATASERASIPRLLAAAGVEGEAVRRWSEAALAASSENYSLRDVGLDLVTGDHRPVPHALLDVLLPYGPG</sequence>
<dbReference type="AlphaFoldDB" id="A0A917K869"/>
<proteinExistence type="predicted"/>
<dbReference type="Proteomes" id="UP000661507">
    <property type="component" value="Unassembled WGS sequence"/>
</dbReference>
<evidence type="ECO:0000313" key="2">
    <source>
        <dbReference type="Proteomes" id="UP000661507"/>
    </source>
</evidence>
<name>A0A917K869_9PROT</name>
<evidence type="ECO:0000313" key="1">
    <source>
        <dbReference type="EMBL" id="GGJ04605.1"/>
    </source>
</evidence>
<comment type="caution">
    <text evidence="1">The sequence shown here is derived from an EMBL/GenBank/DDBJ whole genome shotgun (WGS) entry which is preliminary data.</text>
</comment>
<gene>
    <name evidence="1" type="ORF">GCM10011320_09370</name>
</gene>
<reference evidence="1" key="1">
    <citation type="journal article" date="2014" name="Int. J. Syst. Evol. Microbiol.">
        <title>Complete genome sequence of Corynebacterium casei LMG S-19264T (=DSM 44701T), isolated from a smear-ripened cheese.</title>
        <authorList>
            <consortium name="US DOE Joint Genome Institute (JGI-PGF)"/>
            <person name="Walter F."/>
            <person name="Albersmeier A."/>
            <person name="Kalinowski J."/>
            <person name="Ruckert C."/>
        </authorList>
    </citation>
    <scope>NUCLEOTIDE SEQUENCE</scope>
    <source>
        <strain evidence="1">CGMCC 1.3617</strain>
    </source>
</reference>
<dbReference type="EMBL" id="BMKW01000002">
    <property type="protein sequence ID" value="GGJ04605.1"/>
    <property type="molecule type" value="Genomic_DNA"/>
</dbReference>